<proteinExistence type="predicted"/>
<accession>A0A7J6Q9N7</accession>
<dbReference type="Proteomes" id="UP000553632">
    <property type="component" value="Unassembled WGS sequence"/>
</dbReference>
<dbReference type="EMBL" id="JABANO010034360">
    <property type="protein sequence ID" value="KAF4705284.1"/>
    <property type="molecule type" value="Genomic_DNA"/>
</dbReference>
<dbReference type="AlphaFoldDB" id="A0A7J6Q9N7"/>
<evidence type="ECO:0000313" key="3">
    <source>
        <dbReference type="Proteomes" id="UP000553632"/>
    </source>
</evidence>
<keyword evidence="3" id="KW-1185">Reference proteome</keyword>
<reference evidence="2 3" key="1">
    <citation type="submission" date="2020-04" db="EMBL/GenBank/DDBJ databases">
        <title>Perkinsus olseni comparative genomics.</title>
        <authorList>
            <person name="Bogema D.R."/>
        </authorList>
    </citation>
    <scope>NUCLEOTIDE SEQUENCE [LARGE SCALE GENOMIC DNA]</scope>
    <source>
        <strain evidence="2 3">ATCC PRA-207</strain>
    </source>
</reference>
<evidence type="ECO:0000313" key="2">
    <source>
        <dbReference type="EMBL" id="KAF4705284.1"/>
    </source>
</evidence>
<organism evidence="2 3">
    <name type="scientific">Perkinsus olseni</name>
    <name type="common">Perkinsus atlanticus</name>
    <dbReference type="NCBI Taxonomy" id="32597"/>
    <lineage>
        <taxon>Eukaryota</taxon>
        <taxon>Sar</taxon>
        <taxon>Alveolata</taxon>
        <taxon>Perkinsozoa</taxon>
        <taxon>Perkinsea</taxon>
        <taxon>Perkinsida</taxon>
        <taxon>Perkinsidae</taxon>
        <taxon>Perkinsus</taxon>
    </lineage>
</organism>
<feature type="non-terminal residue" evidence="2">
    <location>
        <position position="1"/>
    </location>
</feature>
<name>A0A7J6Q9N7_PEROL</name>
<comment type="caution">
    <text evidence="2">The sequence shown here is derived from an EMBL/GenBank/DDBJ whole genome shotgun (WGS) entry which is preliminary data.</text>
</comment>
<protein>
    <submittedName>
        <fullName evidence="2">Uncharacterized protein</fullName>
    </submittedName>
</protein>
<feature type="region of interest" description="Disordered" evidence="1">
    <location>
        <begin position="57"/>
        <end position="91"/>
    </location>
</feature>
<gene>
    <name evidence="2" type="ORF">FOZ63_028770</name>
</gene>
<sequence>VSVGDGAELVLEGCKWESGLRPAVHVCWSTAPVDTPPRIEINDCHFSDMHVAVSLETAGLPPPPQQPADVLPDGQRPELPEPPHGSHPQENAQVRAGVGSFPAPSKEEPEEDSGVAEALLKEFERKFKVQEHVRKMNASTLPTIGLAASGWRQAQDEDRSELRIECLREALDGALPPKSRLADGVSLSVGEAPSVLEGTAVRNGMEITLCMFQLEAFPSTDGVQQRTIPPDSVPTVGLHHCTFTDIRGAAIVVAVHIRSPLAADQTDSSDKDSVYEFNLSTLMVADESSLSYEKCKAYPIDFPLLYSFSSWPPPSGEYLTPRRGSSGRGAQQVKVGLATPHAHLGVLIRRWYQQIARG</sequence>
<evidence type="ECO:0000256" key="1">
    <source>
        <dbReference type="SAM" id="MobiDB-lite"/>
    </source>
</evidence>